<sequence length="146" mass="16352">MSVARRTGAPLSRWSCPEPAREVAAQSIAGSISSSTVRRRLNQDALKPWQFQSCISLRAPVLRPKAARVLDLYARTFDDVPLGADEYAISTNGKTSIRLRAFKNRYNATAQPFRWRFTTSDPDDLPARIDRHTIDRQEDSSACVTA</sequence>
<keyword evidence="2" id="KW-1185">Reference proteome</keyword>
<evidence type="ECO:0008006" key="3">
    <source>
        <dbReference type="Google" id="ProtNLM"/>
    </source>
</evidence>
<reference evidence="1 2" key="1">
    <citation type="submission" date="2024-10" db="EMBL/GenBank/DDBJ databases">
        <title>The Natural Products Discovery Center: Release of the First 8490 Sequenced Strains for Exploring Actinobacteria Biosynthetic Diversity.</title>
        <authorList>
            <person name="Kalkreuter E."/>
            <person name="Kautsar S.A."/>
            <person name="Yang D."/>
            <person name="Bader C.D."/>
            <person name="Teijaro C.N."/>
            <person name="Fluegel L."/>
            <person name="Davis C.M."/>
            <person name="Simpson J.R."/>
            <person name="Lauterbach L."/>
            <person name="Steele A.D."/>
            <person name="Gui C."/>
            <person name="Meng S."/>
            <person name="Li G."/>
            <person name="Viehrig K."/>
            <person name="Ye F."/>
            <person name="Su P."/>
            <person name="Kiefer A.F."/>
            <person name="Nichols A."/>
            <person name="Cepeda A.J."/>
            <person name="Yan W."/>
            <person name="Fan B."/>
            <person name="Jiang Y."/>
            <person name="Adhikari A."/>
            <person name="Zheng C.-J."/>
            <person name="Schuster L."/>
            <person name="Cowan T.M."/>
            <person name="Smanski M.J."/>
            <person name="Chevrette M.G."/>
            <person name="De Carvalho L.P.S."/>
            <person name="Shen B."/>
        </authorList>
    </citation>
    <scope>NUCLEOTIDE SEQUENCE [LARGE SCALE GENOMIC DNA]</scope>
    <source>
        <strain evidence="1 2">NPDC018013</strain>
    </source>
</reference>
<evidence type="ECO:0000313" key="1">
    <source>
        <dbReference type="EMBL" id="MFH8586265.1"/>
    </source>
</evidence>
<dbReference type="EMBL" id="JBIRGH010000010">
    <property type="protein sequence ID" value="MFH8586265.1"/>
    <property type="molecule type" value="Genomic_DNA"/>
</dbReference>
<evidence type="ECO:0000313" key="2">
    <source>
        <dbReference type="Proteomes" id="UP001610990"/>
    </source>
</evidence>
<proteinExistence type="predicted"/>
<name>A0ABW7RDX4_9ACTN</name>
<organism evidence="1 2">
    <name type="scientific">Streptomyces celluloflavus</name>
    <dbReference type="NCBI Taxonomy" id="58344"/>
    <lineage>
        <taxon>Bacteria</taxon>
        <taxon>Bacillati</taxon>
        <taxon>Actinomycetota</taxon>
        <taxon>Actinomycetes</taxon>
        <taxon>Kitasatosporales</taxon>
        <taxon>Streptomycetaceae</taxon>
        <taxon>Streptomyces</taxon>
    </lineage>
</organism>
<accession>A0ABW7RDX4</accession>
<dbReference type="Proteomes" id="UP001610990">
    <property type="component" value="Unassembled WGS sequence"/>
</dbReference>
<gene>
    <name evidence="1" type="ORF">ACH4GP_17955</name>
</gene>
<comment type="caution">
    <text evidence="1">The sequence shown here is derived from an EMBL/GenBank/DDBJ whole genome shotgun (WGS) entry which is preliminary data.</text>
</comment>
<dbReference type="RefSeq" id="WP_397673551.1">
    <property type="nucleotide sequence ID" value="NZ_JBIRGH010000010.1"/>
</dbReference>
<protein>
    <recommendedName>
        <fullName evidence="3">Transposase</fullName>
    </recommendedName>
</protein>